<gene>
    <name evidence="1" type="ORF">V6N11_036816</name>
</gene>
<comment type="caution">
    <text evidence="1">The sequence shown here is derived from an EMBL/GenBank/DDBJ whole genome shotgun (WGS) entry which is preliminary data.</text>
</comment>
<reference evidence="1 2" key="1">
    <citation type="journal article" date="2024" name="G3 (Bethesda)">
        <title>Genome assembly of Hibiscus sabdariffa L. provides insights into metabolisms of medicinal natural products.</title>
        <authorList>
            <person name="Kim T."/>
        </authorList>
    </citation>
    <scope>NUCLEOTIDE SEQUENCE [LARGE SCALE GENOMIC DNA]</scope>
    <source>
        <strain evidence="1">TK-2024</strain>
        <tissue evidence="1">Old leaves</tissue>
    </source>
</reference>
<dbReference type="EMBL" id="JBBPBN010000024">
    <property type="protein sequence ID" value="KAK9010305.1"/>
    <property type="molecule type" value="Genomic_DNA"/>
</dbReference>
<evidence type="ECO:0000313" key="1">
    <source>
        <dbReference type="EMBL" id="KAK9010305.1"/>
    </source>
</evidence>
<evidence type="ECO:0000313" key="2">
    <source>
        <dbReference type="Proteomes" id="UP001396334"/>
    </source>
</evidence>
<protein>
    <submittedName>
        <fullName evidence="1">Uncharacterized protein</fullName>
    </submittedName>
</protein>
<dbReference type="Proteomes" id="UP001396334">
    <property type="component" value="Unassembled WGS sequence"/>
</dbReference>
<sequence>MLPETEAMPALPISLFVRFKLSLMMGTRGAAAKVETKHVKNESQERWKVTIWGLANDKRLKTLALCSESTGSAKFAVGSVGILGEATEKAKACSFADTPCMELPGSFSVSPMINLERYSSV</sequence>
<organism evidence="1 2">
    <name type="scientific">Hibiscus sabdariffa</name>
    <name type="common">roselle</name>
    <dbReference type="NCBI Taxonomy" id="183260"/>
    <lineage>
        <taxon>Eukaryota</taxon>
        <taxon>Viridiplantae</taxon>
        <taxon>Streptophyta</taxon>
        <taxon>Embryophyta</taxon>
        <taxon>Tracheophyta</taxon>
        <taxon>Spermatophyta</taxon>
        <taxon>Magnoliopsida</taxon>
        <taxon>eudicotyledons</taxon>
        <taxon>Gunneridae</taxon>
        <taxon>Pentapetalae</taxon>
        <taxon>rosids</taxon>
        <taxon>malvids</taxon>
        <taxon>Malvales</taxon>
        <taxon>Malvaceae</taxon>
        <taxon>Malvoideae</taxon>
        <taxon>Hibiscus</taxon>
    </lineage>
</organism>
<accession>A0ABR2RBG5</accession>
<keyword evidence="2" id="KW-1185">Reference proteome</keyword>
<proteinExistence type="predicted"/>
<name>A0ABR2RBG5_9ROSI</name>